<dbReference type="GO" id="GO:0008061">
    <property type="term" value="F:chitin binding"/>
    <property type="evidence" value="ECO:0007669"/>
    <property type="project" value="UniProtKB-KW"/>
</dbReference>
<feature type="compositionally biased region" description="Low complexity" evidence="4">
    <location>
        <begin position="99"/>
        <end position="131"/>
    </location>
</feature>
<dbReference type="GeneID" id="43666473"/>
<dbReference type="EMBL" id="ML736765">
    <property type="protein sequence ID" value="KAE8404692.1"/>
    <property type="molecule type" value="Genomic_DNA"/>
</dbReference>
<keyword evidence="3" id="KW-0843">Virulence</keyword>
<dbReference type="SMART" id="SM00257">
    <property type="entry name" value="LysM"/>
    <property type="match status" value="4"/>
</dbReference>
<dbReference type="AlphaFoldDB" id="A0A5N7DE71"/>
<reference evidence="6 7" key="1">
    <citation type="submission" date="2019-04" db="EMBL/GenBank/DDBJ databases">
        <authorList>
            <consortium name="DOE Joint Genome Institute"/>
            <person name="Mondo S."/>
            <person name="Kjaerbolling I."/>
            <person name="Vesth T."/>
            <person name="Frisvad J.C."/>
            <person name="Nybo J.L."/>
            <person name="Theobald S."/>
            <person name="Kildgaard S."/>
            <person name="Isbrandt T."/>
            <person name="Kuo A."/>
            <person name="Sato A."/>
            <person name="Lyhne E.K."/>
            <person name="Kogle M.E."/>
            <person name="Wiebenga A."/>
            <person name="Kun R.S."/>
            <person name="Lubbers R.J."/>
            <person name="Makela M.R."/>
            <person name="Barry K."/>
            <person name="Chovatia M."/>
            <person name="Clum A."/>
            <person name="Daum C."/>
            <person name="Haridas S."/>
            <person name="He G."/>
            <person name="LaButti K."/>
            <person name="Lipzen A."/>
            <person name="Riley R."/>
            <person name="Salamov A."/>
            <person name="Simmons B.A."/>
            <person name="Magnuson J.K."/>
            <person name="Henrissat B."/>
            <person name="Mortensen U.H."/>
            <person name="Larsen T.O."/>
            <person name="Devries R.P."/>
            <person name="Grigoriev I.V."/>
            <person name="Machida M."/>
            <person name="Baker S.E."/>
            <person name="Andersen M.R."/>
            <person name="Cantor M.N."/>
            <person name="Hua S.X."/>
        </authorList>
    </citation>
    <scope>NUCLEOTIDE SEQUENCE [LARGE SCALE GENOMIC DNA]</scope>
    <source>
        <strain evidence="6 7">CBS 119388</strain>
    </source>
</reference>
<dbReference type="SUPFAM" id="SSF54106">
    <property type="entry name" value="LysM domain"/>
    <property type="match status" value="4"/>
</dbReference>
<evidence type="ECO:0000256" key="5">
    <source>
        <dbReference type="SAM" id="SignalP"/>
    </source>
</evidence>
<keyword evidence="2 5" id="KW-0732">Signal</keyword>
<feature type="region of interest" description="Disordered" evidence="4">
    <location>
        <begin position="99"/>
        <end position="132"/>
    </location>
</feature>
<dbReference type="OrthoDB" id="2281372at2759"/>
<accession>A0A5N6HXK4</accession>
<evidence type="ECO:0000256" key="4">
    <source>
        <dbReference type="SAM" id="MobiDB-lite"/>
    </source>
</evidence>
<evidence type="ECO:0000313" key="6">
    <source>
        <dbReference type="EMBL" id="KAE8404692.1"/>
    </source>
</evidence>
<dbReference type="CDD" id="cd00118">
    <property type="entry name" value="LysM"/>
    <property type="match status" value="5"/>
</dbReference>
<evidence type="ECO:0000256" key="3">
    <source>
        <dbReference type="ARBA" id="ARBA00023026"/>
    </source>
</evidence>
<dbReference type="PROSITE" id="PS51782">
    <property type="entry name" value="LYSM"/>
    <property type="match status" value="4"/>
</dbReference>
<sequence>MILAQILGLSLFGAVNAATLGKRFSSADFATGETDPNVNSGCTYWANSIQSTDTCAALESYYGITHAQLVSWNPSLKATDCTLNEKWSYCVEAPTVPTTTEKTTTTTEAPATTTSTSTGASATKTTAAGPSPTQPGLISSCNAFYYVQKDDSCWGIANTYGNFTVEQFYSWNPAVKTDCSGLQPSYYVCVGVAGSTASTTTSKATTASPTTTSAPHSPQQSGIISICNNYYFVEAGDECALIAAKNGITLSDFYSWNPAVGSTCSSLQAGYWVCVGVSGGTATTHATTTKTTTSTTTTAGTGPTPTQSGIIADCSAYYQAQEGDDCWSIINKKYSYLTAAKFYEWNPAIGPSCSNLQQGYYYCVATKREGPMPDTISSCAKWHLVASGDSCWSIEQEYSITSTQFASWNPYVGSSCTTLWLGYYVCVGV</sequence>
<dbReference type="Proteomes" id="UP000325579">
    <property type="component" value="Unassembled WGS sequence"/>
</dbReference>
<feature type="signal peptide" evidence="5">
    <location>
        <begin position="1"/>
        <end position="17"/>
    </location>
</feature>
<dbReference type="PANTHER" id="PTHR34997:SF2">
    <property type="entry name" value="LYSM DOMAIN-CONTAINING PROTEIN-RELATED"/>
    <property type="match status" value="1"/>
</dbReference>
<dbReference type="InterPro" id="IPR018392">
    <property type="entry name" value="LysM"/>
</dbReference>
<evidence type="ECO:0000256" key="2">
    <source>
        <dbReference type="ARBA" id="ARBA00022729"/>
    </source>
</evidence>
<dbReference type="RefSeq" id="XP_031942011.1">
    <property type="nucleotide sequence ID" value="XM_032081782.1"/>
</dbReference>
<accession>A0A5N7DE71</accession>
<gene>
    <name evidence="6" type="ORF">BDV37DRAFT_246704</name>
</gene>
<evidence type="ECO:0000313" key="7">
    <source>
        <dbReference type="Proteomes" id="UP000325579"/>
    </source>
</evidence>
<feature type="compositionally biased region" description="Low complexity" evidence="4">
    <location>
        <begin position="200"/>
        <end position="214"/>
    </location>
</feature>
<keyword evidence="1" id="KW-0147">Chitin-binding</keyword>
<evidence type="ECO:0000256" key="1">
    <source>
        <dbReference type="ARBA" id="ARBA00022669"/>
    </source>
</evidence>
<dbReference type="InterPro" id="IPR036779">
    <property type="entry name" value="LysM_dom_sf"/>
</dbReference>
<proteinExistence type="predicted"/>
<dbReference type="Pfam" id="PF01476">
    <property type="entry name" value="LysM"/>
    <property type="match status" value="3"/>
</dbReference>
<name>A0A5N7DE71_9EURO</name>
<dbReference type="Gene3D" id="3.10.350.10">
    <property type="entry name" value="LysM domain"/>
    <property type="match status" value="5"/>
</dbReference>
<keyword evidence="7" id="KW-1185">Reference proteome</keyword>
<dbReference type="PANTHER" id="PTHR34997">
    <property type="entry name" value="AM15"/>
    <property type="match status" value="1"/>
</dbReference>
<feature type="chain" id="PRO_5044252382" evidence="5">
    <location>
        <begin position="18"/>
        <end position="429"/>
    </location>
</feature>
<dbReference type="InterPro" id="IPR052210">
    <property type="entry name" value="LysM1-like"/>
</dbReference>
<protein>
    <submittedName>
        <fullName evidence="6">Uncharacterized protein</fullName>
    </submittedName>
</protein>
<feature type="region of interest" description="Disordered" evidence="4">
    <location>
        <begin position="200"/>
        <end position="220"/>
    </location>
</feature>
<organism evidence="6 7">
    <name type="scientific">Aspergillus pseudonomiae</name>
    <dbReference type="NCBI Taxonomy" id="1506151"/>
    <lineage>
        <taxon>Eukaryota</taxon>
        <taxon>Fungi</taxon>
        <taxon>Dikarya</taxon>
        <taxon>Ascomycota</taxon>
        <taxon>Pezizomycotina</taxon>
        <taxon>Eurotiomycetes</taxon>
        <taxon>Eurotiomycetidae</taxon>
        <taxon>Eurotiales</taxon>
        <taxon>Aspergillaceae</taxon>
        <taxon>Aspergillus</taxon>
        <taxon>Aspergillus subgen. Circumdati</taxon>
    </lineage>
</organism>